<dbReference type="NCBIfam" id="TIGR01569">
    <property type="entry name" value="A_tha_TIGR01569"/>
    <property type="match status" value="1"/>
</dbReference>
<feature type="domain" description="Casparian strip membrane protein" evidence="9">
    <location>
        <begin position="19"/>
        <end position="163"/>
    </location>
</feature>
<comment type="subunit">
    <text evidence="3 8">Homodimer and heterodimers.</text>
</comment>
<keyword evidence="4 8" id="KW-1003">Cell membrane</keyword>
<evidence type="ECO:0000256" key="7">
    <source>
        <dbReference type="ARBA" id="ARBA00023136"/>
    </source>
</evidence>
<feature type="transmembrane region" description="Helical" evidence="8">
    <location>
        <begin position="64"/>
        <end position="88"/>
    </location>
</feature>
<comment type="similarity">
    <text evidence="2 8">Belongs to the Casparian strip membrane proteins (CASP) family.</text>
</comment>
<evidence type="ECO:0000256" key="2">
    <source>
        <dbReference type="ARBA" id="ARBA00007651"/>
    </source>
</evidence>
<dbReference type="Pfam" id="PF04535">
    <property type="entry name" value="CASP_dom"/>
    <property type="match status" value="1"/>
</dbReference>
<evidence type="ECO:0000256" key="4">
    <source>
        <dbReference type="ARBA" id="ARBA00022475"/>
    </source>
</evidence>
<protein>
    <recommendedName>
        <fullName evidence="8">CASP-like protein</fullName>
    </recommendedName>
</protein>
<dbReference type="InterPro" id="IPR006459">
    <property type="entry name" value="CASP/CASPL"/>
</dbReference>
<proteinExistence type="inferred from homology"/>
<keyword evidence="7 8" id="KW-0472">Membrane</keyword>
<dbReference type="GO" id="GO:0005886">
    <property type="term" value="C:plasma membrane"/>
    <property type="evidence" value="ECO:0007669"/>
    <property type="project" value="UniProtKB-SubCell"/>
</dbReference>
<evidence type="ECO:0000313" key="11">
    <source>
        <dbReference type="Proteomes" id="UP000091857"/>
    </source>
</evidence>
<organism evidence="10 11">
    <name type="scientific">Manihot esculenta</name>
    <name type="common">Cassava</name>
    <name type="synonym">Jatropha manihot</name>
    <dbReference type="NCBI Taxonomy" id="3983"/>
    <lineage>
        <taxon>Eukaryota</taxon>
        <taxon>Viridiplantae</taxon>
        <taxon>Streptophyta</taxon>
        <taxon>Embryophyta</taxon>
        <taxon>Tracheophyta</taxon>
        <taxon>Spermatophyta</taxon>
        <taxon>Magnoliopsida</taxon>
        <taxon>eudicotyledons</taxon>
        <taxon>Gunneridae</taxon>
        <taxon>Pentapetalae</taxon>
        <taxon>rosids</taxon>
        <taxon>fabids</taxon>
        <taxon>Malpighiales</taxon>
        <taxon>Euphorbiaceae</taxon>
        <taxon>Crotonoideae</taxon>
        <taxon>Manihoteae</taxon>
        <taxon>Manihot</taxon>
    </lineage>
</organism>
<dbReference type="OMA" id="GNTHTGW"/>
<accession>A0A2C9VSB9</accession>
<name>A0A2C9VSB9_MANES</name>
<dbReference type="OrthoDB" id="1904499at2759"/>
<sequence length="181" mass="20420">MENGEDGFPPYMLFRTQKTFASVQICLRIFAIGATLTAAWLMLTNKESTKIGVFVMYARYSYSSAFRFFAFANVVVCAFSVLSLMFLFILARYGSSPSHFFFLFLHDLFMMCLILAGCAAATAVGFVGKYGNSHSGWMPICNHFVRFCHRTTISLMVSYFSLLFLLILTVTSASNSRRIKK</sequence>
<evidence type="ECO:0000256" key="8">
    <source>
        <dbReference type="RuleBase" id="RU361233"/>
    </source>
</evidence>
<evidence type="ECO:0000256" key="6">
    <source>
        <dbReference type="ARBA" id="ARBA00022989"/>
    </source>
</evidence>
<evidence type="ECO:0000313" key="10">
    <source>
        <dbReference type="EMBL" id="OAY48014.1"/>
    </source>
</evidence>
<feature type="transmembrane region" description="Helical" evidence="8">
    <location>
        <begin position="152"/>
        <end position="173"/>
    </location>
</feature>
<keyword evidence="6 8" id="KW-1133">Transmembrane helix</keyword>
<keyword evidence="11" id="KW-1185">Reference proteome</keyword>
<comment type="caution">
    <text evidence="10">The sequence shown here is derived from an EMBL/GenBank/DDBJ whole genome shotgun (WGS) entry which is preliminary data.</text>
</comment>
<evidence type="ECO:0000256" key="5">
    <source>
        <dbReference type="ARBA" id="ARBA00022692"/>
    </source>
</evidence>
<dbReference type="AlphaFoldDB" id="A0A2C9VSB9"/>
<keyword evidence="5 8" id="KW-0812">Transmembrane</keyword>
<gene>
    <name evidence="10" type="ORF">MANES_06G124500v8</name>
</gene>
<dbReference type="PANTHER" id="PTHR36488">
    <property type="entry name" value="CASP-LIKE PROTEIN 1U1"/>
    <property type="match status" value="1"/>
</dbReference>
<comment type="subcellular location">
    <subcellularLocation>
        <location evidence="1 8">Cell membrane</location>
        <topology evidence="1 8">Multi-pass membrane protein</topology>
    </subcellularLocation>
</comment>
<dbReference type="Gramene" id="Manes.06G124500.1.v8.1">
    <property type="protein sequence ID" value="Manes.06G124500.1.v8.1.CDS"/>
    <property type="gene ID" value="Manes.06G124500.v8.1"/>
</dbReference>
<dbReference type="InterPro" id="IPR006702">
    <property type="entry name" value="CASP_dom"/>
</dbReference>
<dbReference type="EMBL" id="CM004392">
    <property type="protein sequence ID" value="OAY48014.1"/>
    <property type="molecule type" value="Genomic_DNA"/>
</dbReference>
<dbReference type="Proteomes" id="UP000091857">
    <property type="component" value="Chromosome 6"/>
</dbReference>
<evidence type="ECO:0000259" key="9">
    <source>
        <dbReference type="Pfam" id="PF04535"/>
    </source>
</evidence>
<dbReference type="InterPro" id="IPR044173">
    <property type="entry name" value="CASPL"/>
</dbReference>
<evidence type="ECO:0000256" key="1">
    <source>
        <dbReference type="ARBA" id="ARBA00004651"/>
    </source>
</evidence>
<dbReference type="PANTHER" id="PTHR36488:SF8">
    <property type="entry name" value="CASP-LIKE PROTEIN 1U1"/>
    <property type="match status" value="1"/>
</dbReference>
<feature type="transmembrane region" description="Helical" evidence="8">
    <location>
        <begin position="20"/>
        <end position="43"/>
    </location>
</feature>
<evidence type="ECO:0000256" key="3">
    <source>
        <dbReference type="ARBA" id="ARBA00011489"/>
    </source>
</evidence>
<dbReference type="STRING" id="3983.A0A2C9VSB9"/>
<reference evidence="11" key="1">
    <citation type="journal article" date="2016" name="Nat. Biotechnol.">
        <title>Sequencing wild and cultivated cassava and related species reveals extensive interspecific hybridization and genetic diversity.</title>
        <authorList>
            <person name="Bredeson J.V."/>
            <person name="Lyons J.B."/>
            <person name="Prochnik S.E."/>
            <person name="Wu G.A."/>
            <person name="Ha C.M."/>
            <person name="Edsinger-Gonzales E."/>
            <person name="Grimwood J."/>
            <person name="Schmutz J."/>
            <person name="Rabbi I.Y."/>
            <person name="Egesi C."/>
            <person name="Nauluvula P."/>
            <person name="Lebot V."/>
            <person name="Ndunguru J."/>
            <person name="Mkamilo G."/>
            <person name="Bart R.S."/>
            <person name="Setter T.L."/>
            <person name="Gleadow R.M."/>
            <person name="Kulakow P."/>
            <person name="Ferguson M.E."/>
            <person name="Rounsley S."/>
            <person name="Rokhsar D.S."/>
        </authorList>
    </citation>
    <scope>NUCLEOTIDE SEQUENCE [LARGE SCALE GENOMIC DNA]</scope>
    <source>
        <strain evidence="11">cv. AM560-2</strain>
    </source>
</reference>
<feature type="transmembrane region" description="Helical" evidence="8">
    <location>
        <begin position="108"/>
        <end position="131"/>
    </location>
</feature>